<name>A0A4Y2X245_ARAVE</name>
<evidence type="ECO:0000313" key="2">
    <source>
        <dbReference type="Proteomes" id="UP000499080"/>
    </source>
</evidence>
<dbReference type="Proteomes" id="UP000499080">
    <property type="component" value="Unassembled WGS sequence"/>
</dbReference>
<dbReference type="AlphaFoldDB" id="A0A4Y2X245"/>
<dbReference type="EMBL" id="BGPR01068145">
    <property type="protein sequence ID" value="GBO42177.1"/>
    <property type="molecule type" value="Genomic_DNA"/>
</dbReference>
<reference evidence="1 2" key="1">
    <citation type="journal article" date="2019" name="Sci. Rep.">
        <title>Orb-weaving spider Araneus ventricosus genome elucidates the spidroin gene catalogue.</title>
        <authorList>
            <person name="Kono N."/>
            <person name="Nakamura H."/>
            <person name="Ohtoshi R."/>
            <person name="Moran D.A.P."/>
            <person name="Shinohara A."/>
            <person name="Yoshida Y."/>
            <person name="Fujiwara M."/>
            <person name="Mori M."/>
            <person name="Tomita M."/>
            <person name="Arakawa K."/>
        </authorList>
    </citation>
    <scope>NUCLEOTIDE SEQUENCE [LARGE SCALE GENOMIC DNA]</scope>
</reference>
<protein>
    <submittedName>
        <fullName evidence="1">Uncharacterized protein</fullName>
    </submittedName>
</protein>
<accession>A0A4Y2X245</accession>
<gene>
    <name evidence="1" type="ORF">AVEN_152315_1</name>
</gene>
<sequence>MNETLFAPTHGRSQSGTQLFLPIVCSNFVLRTIFVLPGLRPCCFFLSFSFEASLASGDESIHIICKRVRCPTRASSRCAPLFANTSNSEISIDAVRSYLIITKHSLFNKRCDDGFGTEN</sequence>
<keyword evidence="2" id="KW-1185">Reference proteome</keyword>
<comment type="caution">
    <text evidence="1">The sequence shown here is derived from an EMBL/GenBank/DDBJ whole genome shotgun (WGS) entry which is preliminary data.</text>
</comment>
<evidence type="ECO:0000313" key="1">
    <source>
        <dbReference type="EMBL" id="GBO42177.1"/>
    </source>
</evidence>
<organism evidence="1 2">
    <name type="scientific">Araneus ventricosus</name>
    <name type="common">Orbweaver spider</name>
    <name type="synonym">Epeira ventricosa</name>
    <dbReference type="NCBI Taxonomy" id="182803"/>
    <lineage>
        <taxon>Eukaryota</taxon>
        <taxon>Metazoa</taxon>
        <taxon>Ecdysozoa</taxon>
        <taxon>Arthropoda</taxon>
        <taxon>Chelicerata</taxon>
        <taxon>Arachnida</taxon>
        <taxon>Araneae</taxon>
        <taxon>Araneomorphae</taxon>
        <taxon>Entelegynae</taxon>
        <taxon>Araneoidea</taxon>
        <taxon>Araneidae</taxon>
        <taxon>Araneus</taxon>
    </lineage>
</organism>
<proteinExistence type="predicted"/>